<proteinExistence type="predicted"/>
<dbReference type="EMBL" id="CAAGRJ010022131">
    <property type="protein sequence ID" value="VFV36053.1"/>
    <property type="molecule type" value="Genomic_DNA"/>
</dbReference>
<keyword evidence="2" id="KW-1185">Reference proteome</keyword>
<accession>A0A485NV64</accession>
<sequence>FHKAESHFSVAIQHNPRKAQYYLHRARSRQLLQNILGARLDVATVLLLNPKQPK</sequence>
<organism evidence="1 2">
    <name type="scientific">Lynx pardinus</name>
    <name type="common">Iberian lynx</name>
    <name type="synonym">Felis pardina</name>
    <dbReference type="NCBI Taxonomy" id="191816"/>
    <lineage>
        <taxon>Eukaryota</taxon>
        <taxon>Metazoa</taxon>
        <taxon>Chordata</taxon>
        <taxon>Craniata</taxon>
        <taxon>Vertebrata</taxon>
        <taxon>Euteleostomi</taxon>
        <taxon>Mammalia</taxon>
        <taxon>Eutheria</taxon>
        <taxon>Laurasiatheria</taxon>
        <taxon>Carnivora</taxon>
        <taxon>Feliformia</taxon>
        <taxon>Felidae</taxon>
        <taxon>Felinae</taxon>
        <taxon>Lynx</taxon>
    </lineage>
</organism>
<evidence type="ECO:0000313" key="2">
    <source>
        <dbReference type="Proteomes" id="UP000386466"/>
    </source>
</evidence>
<dbReference type="PANTHER" id="PTHR45153">
    <property type="entry name" value="TETRATRICOPEPTIDE REPEAT PROTEIN 16"/>
    <property type="match status" value="1"/>
</dbReference>
<feature type="non-terminal residue" evidence="1">
    <location>
        <position position="54"/>
    </location>
</feature>
<evidence type="ECO:0000313" key="1">
    <source>
        <dbReference type="EMBL" id="VFV36053.1"/>
    </source>
</evidence>
<name>A0A485NV64_LYNPA</name>
<dbReference type="InterPro" id="IPR011990">
    <property type="entry name" value="TPR-like_helical_dom_sf"/>
</dbReference>
<dbReference type="AlphaFoldDB" id="A0A485NV64"/>
<protein>
    <submittedName>
        <fullName evidence="1">Uncharacterized protein</fullName>
    </submittedName>
</protein>
<dbReference type="Proteomes" id="UP000386466">
    <property type="component" value="Unassembled WGS sequence"/>
</dbReference>
<dbReference type="PANTHER" id="PTHR45153:SF1">
    <property type="entry name" value="TETRATRICOPEPTIDE REPEAT PROTEIN 16"/>
    <property type="match status" value="1"/>
</dbReference>
<dbReference type="Gene3D" id="1.25.40.10">
    <property type="entry name" value="Tetratricopeptide repeat domain"/>
    <property type="match status" value="1"/>
</dbReference>
<dbReference type="SUPFAM" id="SSF48452">
    <property type="entry name" value="TPR-like"/>
    <property type="match status" value="1"/>
</dbReference>
<reference evidence="1 2" key="1">
    <citation type="submission" date="2019-01" db="EMBL/GenBank/DDBJ databases">
        <authorList>
            <person name="Alioto T."/>
            <person name="Alioto T."/>
        </authorList>
    </citation>
    <scope>NUCLEOTIDE SEQUENCE [LARGE SCALE GENOMIC DNA]</scope>
</reference>
<gene>
    <name evidence="1" type="ORF">LYPA_23C003830</name>
</gene>
<feature type="non-terminal residue" evidence="1">
    <location>
        <position position="1"/>
    </location>
</feature>